<dbReference type="KEGG" id="arac:E0W69_009190"/>
<dbReference type="Gene3D" id="1.10.260.40">
    <property type="entry name" value="lambda repressor-like DNA-binding domains"/>
    <property type="match status" value="1"/>
</dbReference>
<organism evidence="3 4">
    <name type="scientific">Rhizosphaericola mali</name>
    <dbReference type="NCBI Taxonomy" id="2545455"/>
    <lineage>
        <taxon>Bacteria</taxon>
        <taxon>Pseudomonadati</taxon>
        <taxon>Bacteroidota</taxon>
        <taxon>Chitinophagia</taxon>
        <taxon>Chitinophagales</taxon>
        <taxon>Chitinophagaceae</taxon>
        <taxon>Rhizosphaericola</taxon>
    </lineage>
</organism>
<gene>
    <name evidence="3" type="ORF">E0W69_009190</name>
</gene>
<dbReference type="InterPro" id="IPR001387">
    <property type="entry name" value="Cro/C1-type_HTH"/>
</dbReference>
<reference evidence="3 4" key="1">
    <citation type="submission" date="2019-09" db="EMBL/GenBank/DDBJ databases">
        <title>Complete genome sequence of Arachidicoccus sp. B3-10 isolated from apple orchard soil.</title>
        <authorList>
            <person name="Kim H.S."/>
            <person name="Han K.-I."/>
            <person name="Suh M.K."/>
            <person name="Lee K.C."/>
            <person name="Eom M.K."/>
            <person name="Kim J.-S."/>
            <person name="Kang S.W."/>
            <person name="Sin Y."/>
            <person name="Lee J.-S."/>
        </authorList>
    </citation>
    <scope>NUCLEOTIDE SEQUENCE [LARGE SCALE GENOMIC DNA]</scope>
    <source>
        <strain evidence="3 4">B3-10</strain>
    </source>
</reference>
<accession>A0A5P2G3W1</accession>
<dbReference type="PROSITE" id="PS50943">
    <property type="entry name" value="HTH_CROC1"/>
    <property type="match status" value="1"/>
</dbReference>
<protein>
    <submittedName>
        <fullName evidence="3">Helix-turn-helix domain-containing protein</fullName>
    </submittedName>
</protein>
<evidence type="ECO:0000256" key="1">
    <source>
        <dbReference type="ARBA" id="ARBA00023125"/>
    </source>
</evidence>
<evidence type="ECO:0000313" key="4">
    <source>
        <dbReference type="Proteomes" id="UP000292424"/>
    </source>
</evidence>
<evidence type="ECO:0000259" key="2">
    <source>
        <dbReference type="PROSITE" id="PS50943"/>
    </source>
</evidence>
<dbReference type="InterPro" id="IPR010982">
    <property type="entry name" value="Lambda_DNA-bd_dom_sf"/>
</dbReference>
<dbReference type="Pfam" id="PF01381">
    <property type="entry name" value="HTH_3"/>
    <property type="match status" value="1"/>
</dbReference>
<dbReference type="CDD" id="cd00093">
    <property type="entry name" value="HTH_XRE"/>
    <property type="match status" value="1"/>
</dbReference>
<dbReference type="OrthoDB" id="1357763at2"/>
<dbReference type="SMART" id="SM00530">
    <property type="entry name" value="HTH_XRE"/>
    <property type="match status" value="1"/>
</dbReference>
<evidence type="ECO:0000313" key="3">
    <source>
        <dbReference type="EMBL" id="QES88819.1"/>
    </source>
</evidence>
<sequence length="128" mass="14400">MNIKELRKERNLSQQDLADATGISKAKIEKWEVGKGAPKVEDYITLQNFFGINNSDSNEADLELNKDELNKESQLASIASNIKMDYMVALLAEIQEKLDPTKAASVIVSKVQKLSQLDFENKLNRMKA</sequence>
<dbReference type="RefSeq" id="WP_131329767.1">
    <property type="nucleotide sequence ID" value="NZ_CP044016.1"/>
</dbReference>
<dbReference type="GO" id="GO:0003677">
    <property type="term" value="F:DNA binding"/>
    <property type="evidence" value="ECO:0007669"/>
    <property type="project" value="UniProtKB-KW"/>
</dbReference>
<dbReference type="PANTHER" id="PTHR46558">
    <property type="entry name" value="TRACRIPTIONAL REGULATORY PROTEIN-RELATED-RELATED"/>
    <property type="match status" value="1"/>
</dbReference>
<proteinExistence type="predicted"/>
<name>A0A5P2G3W1_9BACT</name>
<dbReference type="EMBL" id="CP044016">
    <property type="protein sequence ID" value="QES88819.1"/>
    <property type="molecule type" value="Genomic_DNA"/>
</dbReference>
<dbReference type="AlphaFoldDB" id="A0A5P2G3W1"/>
<dbReference type="Proteomes" id="UP000292424">
    <property type="component" value="Chromosome"/>
</dbReference>
<dbReference type="SUPFAM" id="SSF47413">
    <property type="entry name" value="lambda repressor-like DNA-binding domains"/>
    <property type="match status" value="1"/>
</dbReference>
<keyword evidence="1" id="KW-0238">DNA-binding</keyword>
<keyword evidence="4" id="KW-1185">Reference proteome</keyword>
<feature type="domain" description="HTH cro/C1-type" evidence="2">
    <location>
        <begin position="3"/>
        <end position="57"/>
    </location>
</feature>
<dbReference type="PANTHER" id="PTHR46558:SF11">
    <property type="entry name" value="HTH-TYPE TRANSCRIPTIONAL REGULATOR XRE"/>
    <property type="match status" value="1"/>
</dbReference>